<feature type="region of interest" description="Disordered" evidence="1">
    <location>
        <begin position="41"/>
        <end position="159"/>
    </location>
</feature>
<evidence type="ECO:0000313" key="3">
    <source>
        <dbReference type="Proteomes" id="UP000652761"/>
    </source>
</evidence>
<protein>
    <submittedName>
        <fullName evidence="2">Uncharacterized protein</fullName>
    </submittedName>
</protein>
<reference evidence="2" key="1">
    <citation type="submission" date="2017-07" db="EMBL/GenBank/DDBJ databases">
        <title>Taro Niue Genome Assembly and Annotation.</title>
        <authorList>
            <person name="Atibalentja N."/>
            <person name="Keating K."/>
            <person name="Fields C.J."/>
        </authorList>
    </citation>
    <scope>NUCLEOTIDE SEQUENCE</scope>
    <source>
        <strain evidence="2">Niue_2</strain>
        <tissue evidence="2">Leaf</tissue>
    </source>
</reference>
<proteinExistence type="predicted"/>
<comment type="caution">
    <text evidence="2">The sequence shown here is derived from an EMBL/GenBank/DDBJ whole genome shotgun (WGS) entry which is preliminary data.</text>
</comment>
<organism evidence="2 3">
    <name type="scientific">Colocasia esculenta</name>
    <name type="common">Wild taro</name>
    <name type="synonym">Arum esculentum</name>
    <dbReference type="NCBI Taxonomy" id="4460"/>
    <lineage>
        <taxon>Eukaryota</taxon>
        <taxon>Viridiplantae</taxon>
        <taxon>Streptophyta</taxon>
        <taxon>Embryophyta</taxon>
        <taxon>Tracheophyta</taxon>
        <taxon>Spermatophyta</taxon>
        <taxon>Magnoliopsida</taxon>
        <taxon>Liliopsida</taxon>
        <taxon>Araceae</taxon>
        <taxon>Aroideae</taxon>
        <taxon>Colocasieae</taxon>
        <taxon>Colocasia</taxon>
    </lineage>
</organism>
<evidence type="ECO:0000313" key="2">
    <source>
        <dbReference type="EMBL" id="MQM23182.1"/>
    </source>
</evidence>
<feature type="compositionally biased region" description="Polar residues" evidence="1">
    <location>
        <begin position="147"/>
        <end position="159"/>
    </location>
</feature>
<feature type="compositionally biased region" description="Polar residues" evidence="1">
    <location>
        <begin position="53"/>
        <end position="80"/>
    </location>
</feature>
<name>A0A843XVR4_COLES</name>
<feature type="compositionally biased region" description="Basic and acidic residues" evidence="1">
    <location>
        <begin position="108"/>
        <end position="131"/>
    </location>
</feature>
<sequence>MSQIKVQVQQEGIAPPRTCKKATLNSHYKRSRLQLTLLATHGATNRHHDRQELQQSRSKTTLQSSKAGNTNCRELQSSGTERCHDPQPESGPTRLPQNQRSQTQCDSNPRHTPAETKNLTEHRSNHVRPESHNTSTNIPDLHEARPPQTSTRSRAHNQNHPAARTLHEVRELCNPRGQRFLILEHEE</sequence>
<keyword evidence="3" id="KW-1185">Reference proteome</keyword>
<gene>
    <name evidence="2" type="ORF">Taro_056245</name>
</gene>
<feature type="compositionally biased region" description="Polar residues" evidence="1">
    <location>
        <begin position="95"/>
        <end position="107"/>
    </location>
</feature>
<dbReference type="Proteomes" id="UP000652761">
    <property type="component" value="Unassembled WGS sequence"/>
</dbReference>
<evidence type="ECO:0000256" key="1">
    <source>
        <dbReference type="SAM" id="MobiDB-lite"/>
    </source>
</evidence>
<dbReference type="AlphaFoldDB" id="A0A843XVR4"/>
<accession>A0A843XVR4</accession>
<dbReference type="EMBL" id="NMUH01015333">
    <property type="protein sequence ID" value="MQM23182.1"/>
    <property type="molecule type" value="Genomic_DNA"/>
</dbReference>